<dbReference type="Proteomes" id="UP001434883">
    <property type="component" value="Unassembled WGS sequence"/>
</dbReference>
<comment type="caution">
    <text evidence="2">The sequence shown here is derived from an EMBL/GenBank/DDBJ whole genome shotgun (WGS) entry which is preliminary data.</text>
</comment>
<evidence type="ECO:0000313" key="3">
    <source>
        <dbReference type="Proteomes" id="UP001434883"/>
    </source>
</evidence>
<name>A0ABV0SFK3_9TELE</name>
<feature type="compositionally biased region" description="Polar residues" evidence="1">
    <location>
        <begin position="28"/>
        <end position="48"/>
    </location>
</feature>
<sequence length="102" mass="10996">MPATHPPTWHTSPHEAGRPAPPPKRSHISINTAHCPANTPSPEPSTRQPTDRALKPGTEIQGNPSNYERAEKSAPAPDNPQDPNPSPDPDQKALHVNAMKIL</sequence>
<keyword evidence="3" id="KW-1185">Reference proteome</keyword>
<protein>
    <submittedName>
        <fullName evidence="2">Uncharacterized protein</fullName>
    </submittedName>
</protein>
<accession>A0ABV0SFK3</accession>
<evidence type="ECO:0000256" key="1">
    <source>
        <dbReference type="SAM" id="MobiDB-lite"/>
    </source>
</evidence>
<gene>
    <name evidence="2" type="ORF">XENOCAPTIV_004341</name>
</gene>
<feature type="region of interest" description="Disordered" evidence="1">
    <location>
        <begin position="1"/>
        <end position="102"/>
    </location>
</feature>
<reference evidence="2 3" key="1">
    <citation type="submission" date="2021-06" db="EMBL/GenBank/DDBJ databases">
        <authorList>
            <person name="Palmer J.M."/>
        </authorList>
    </citation>
    <scope>NUCLEOTIDE SEQUENCE [LARGE SCALE GENOMIC DNA]</scope>
    <source>
        <strain evidence="2 3">XC_2019</strain>
        <tissue evidence="2">Muscle</tissue>
    </source>
</reference>
<feature type="compositionally biased region" description="Pro residues" evidence="1">
    <location>
        <begin position="77"/>
        <end position="88"/>
    </location>
</feature>
<organism evidence="2 3">
    <name type="scientific">Xenoophorus captivus</name>
    <dbReference type="NCBI Taxonomy" id="1517983"/>
    <lineage>
        <taxon>Eukaryota</taxon>
        <taxon>Metazoa</taxon>
        <taxon>Chordata</taxon>
        <taxon>Craniata</taxon>
        <taxon>Vertebrata</taxon>
        <taxon>Euteleostomi</taxon>
        <taxon>Actinopterygii</taxon>
        <taxon>Neopterygii</taxon>
        <taxon>Teleostei</taxon>
        <taxon>Neoteleostei</taxon>
        <taxon>Acanthomorphata</taxon>
        <taxon>Ovalentaria</taxon>
        <taxon>Atherinomorphae</taxon>
        <taxon>Cyprinodontiformes</taxon>
        <taxon>Goodeidae</taxon>
        <taxon>Xenoophorus</taxon>
    </lineage>
</organism>
<dbReference type="EMBL" id="JAHRIN010077076">
    <property type="protein sequence ID" value="MEQ2218518.1"/>
    <property type="molecule type" value="Genomic_DNA"/>
</dbReference>
<evidence type="ECO:0000313" key="2">
    <source>
        <dbReference type="EMBL" id="MEQ2218518.1"/>
    </source>
</evidence>
<proteinExistence type="predicted"/>